<sequence>MSEQTAGPERRYRLLRVSLDRFGCEPRALDDKQQKQAERIVARQLEIEEAVLRSPEAIGVVIPESQVRHAWKSIGERYEDEAALSMALEHQGLDVEGVSNLLARELKVEAVLERISTGAPEISDTDVSLYYFSHIEQFDRPETRRARHILLTINPEFPENTREASRTRIQAIAHRLGNKPERFAEQAMKHSECPTSLQGGTLGDVKRGTLYPQLEDCLFGLKEGEISPTVESPMGFHLMLCEAITPSGRMPLEEVLPRLRDWLQSRQRQARQRQWLETLLEKSAPLEELAHG</sequence>
<dbReference type="Pfam" id="PF00639">
    <property type="entry name" value="Rotamase"/>
    <property type="match status" value="1"/>
</dbReference>
<reference evidence="10" key="1">
    <citation type="journal article" date="2019" name="Int. J. Syst. Evol. Microbiol.">
        <title>The Global Catalogue of Microorganisms (GCM) 10K type strain sequencing project: providing services to taxonomists for standard genome sequencing and annotation.</title>
        <authorList>
            <consortium name="The Broad Institute Genomics Platform"/>
            <consortium name="The Broad Institute Genome Sequencing Center for Infectious Disease"/>
            <person name="Wu L."/>
            <person name="Ma J."/>
        </authorList>
    </citation>
    <scope>NUCLEOTIDE SEQUENCE [LARGE SCALE GENOMIC DNA]</scope>
    <source>
        <strain evidence="10">KCTC 42447</strain>
    </source>
</reference>
<dbReference type="Proteomes" id="UP001595630">
    <property type="component" value="Unassembled WGS sequence"/>
</dbReference>
<dbReference type="PANTHER" id="PTHR47245">
    <property type="entry name" value="PEPTIDYLPROLYL ISOMERASE"/>
    <property type="match status" value="1"/>
</dbReference>
<accession>A0ABV7T781</accession>
<organism evidence="9 10">
    <name type="scientific">Stutzerimonas tarimensis</name>
    <dbReference type="NCBI Taxonomy" id="1507735"/>
    <lineage>
        <taxon>Bacteria</taxon>
        <taxon>Pseudomonadati</taxon>
        <taxon>Pseudomonadota</taxon>
        <taxon>Gammaproteobacteria</taxon>
        <taxon>Pseudomonadales</taxon>
        <taxon>Pseudomonadaceae</taxon>
        <taxon>Stutzerimonas</taxon>
    </lineage>
</organism>
<evidence type="ECO:0000256" key="7">
    <source>
        <dbReference type="PROSITE-ProRule" id="PRU00278"/>
    </source>
</evidence>
<keyword evidence="4" id="KW-0732">Signal</keyword>
<evidence type="ECO:0000313" key="10">
    <source>
        <dbReference type="Proteomes" id="UP001595630"/>
    </source>
</evidence>
<evidence type="ECO:0000256" key="5">
    <source>
        <dbReference type="ARBA" id="ARBA00023110"/>
    </source>
</evidence>
<evidence type="ECO:0000256" key="4">
    <source>
        <dbReference type="ARBA" id="ARBA00022729"/>
    </source>
</evidence>
<evidence type="ECO:0000256" key="6">
    <source>
        <dbReference type="ARBA" id="ARBA00023235"/>
    </source>
</evidence>
<comment type="catalytic activity">
    <reaction evidence="1">
        <text>[protein]-peptidylproline (omega=180) = [protein]-peptidylproline (omega=0)</text>
        <dbReference type="Rhea" id="RHEA:16237"/>
        <dbReference type="Rhea" id="RHEA-COMP:10747"/>
        <dbReference type="Rhea" id="RHEA-COMP:10748"/>
        <dbReference type="ChEBI" id="CHEBI:83833"/>
        <dbReference type="ChEBI" id="CHEBI:83834"/>
        <dbReference type="EC" id="5.2.1.8"/>
    </reaction>
</comment>
<keyword evidence="10" id="KW-1185">Reference proteome</keyword>
<dbReference type="Gene3D" id="3.10.50.40">
    <property type="match status" value="1"/>
</dbReference>
<gene>
    <name evidence="9" type="primary">nifM</name>
    <name evidence="9" type="ORF">ACFOMF_11335</name>
</gene>
<dbReference type="EMBL" id="JBHRXZ010000022">
    <property type="protein sequence ID" value="MFC3608373.1"/>
    <property type="molecule type" value="Genomic_DNA"/>
</dbReference>
<dbReference type="InterPro" id="IPR023058">
    <property type="entry name" value="PPIase_PpiC_CS"/>
</dbReference>
<dbReference type="SUPFAM" id="SSF109998">
    <property type="entry name" value="Triger factor/SurA peptide-binding domain-like"/>
    <property type="match status" value="1"/>
</dbReference>
<evidence type="ECO:0000313" key="9">
    <source>
        <dbReference type="EMBL" id="MFC3608373.1"/>
    </source>
</evidence>
<name>A0ABV7T781_9GAMM</name>
<dbReference type="InterPro" id="IPR027304">
    <property type="entry name" value="Trigger_fact/SurA_dom_sf"/>
</dbReference>
<evidence type="ECO:0000256" key="3">
    <source>
        <dbReference type="ARBA" id="ARBA00013194"/>
    </source>
</evidence>
<keyword evidence="5 7" id="KW-0697">Rotamase</keyword>
<dbReference type="InterPro" id="IPR046357">
    <property type="entry name" value="PPIase_dom_sf"/>
</dbReference>
<dbReference type="SUPFAM" id="SSF54534">
    <property type="entry name" value="FKBP-like"/>
    <property type="match status" value="1"/>
</dbReference>
<dbReference type="PROSITE" id="PS01096">
    <property type="entry name" value="PPIC_PPIASE_1"/>
    <property type="match status" value="1"/>
</dbReference>
<dbReference type="PANTHER" id="PTHR47245:SF1">
    <property type="entry name" value="FOLDASE PROTEIN PRSA"/>
    <property type="match status" value="1"/>
</dbReference>
<dbReference type="InterPro" id="IPR000297">
    <property type="entry name" value="PPIase_PpiC"/>
</dbReference>
<evidence type="ECO:0000256" key="2">
    <source>
        <dbReference type="ARBA" id="ARBA00007656"/>
    </source>
</evidence>
<dbReference type="NCBIfam" id="TIGR02933">
    <property type="entry name" value="nifM_nitrog"/>
    <property type="match status" value="1"/>
</dbReference>
<proteinExistence type="inferred from homology"/>
<dbReference type="InterPro" id="IPR050245">
    <property type="entry name" value="PrsA_foldase"/>
</dbReference>
<comment type="caution">
    <text evidence="9">The sequence shown here is derived from an EMBL/GenBank/DDBJ whole genome shotgun (WGS) entry which is preliminary data.</text>
</comment>
<dbReference type="InterPro" id="IPR014282">
    <property type="entry name" value="Nitrogen_fix_NifM"/>
</dbReference>
<dbReference type="EC" id="5.2.1.8" evidence="3"/>
<dbReference type="PROSITE" id="PS50198">
    <property type="entry name" value="PPIC_PPIASE_2"/>
    <property type="match status" value="1"/>
</dbReference>
<keyword evidence="6 7" id="KW-0413">Isomerase</keyword>
<protein>
    <recommendedName>
        <fullName evidence="3">peptidylprolyl isomerase</fullName>
        <ecNumber evidence="3">5.2.1.8</ecNumber>
    </recommendedName>
</protein>
<comment type="similarity">
    <text evidence="2">Belongs to the PpiC/parvulin rotamase family.</text>
</comment>
<evidence type="ECO:0000259" key="8">
    <source>
        <dbReference type="PROSITE" id="PS50198"/>
    </source>
</evidence>
<dbReference type="RefSeq" id="WP_386364844.1">
    <property type="nucleotide sequence ID" value="NZ_JBHRXZ010000022.1"/>
</dbReference>
<feature type="domain" description="PpiC" evidence="8">
    <location>
        <begin position="141"/>
        <end position="243"/>
    </location>
</feature>
<evidence type="ECO:0000256" key="1">
    <source>
        <dbReference type="ARBA" id="ARBA00000971"/>
    </source>
</evidence>